<comment type="caution">
    <text evidence="1">The sequence shown here is derived from an EMBL/GenBank/DDBJ whole genome shotgun (WGS) entry which is preliminary data.</text>
</comment>
<name>A0AAV6NTA0_9ROSI</name>
<dbReference type="EMBL" id="JAGKQH010000004">
    <property type="protein sequence ID" value="KAG6601235.1"/>
    <property type="molecule type" value="Genomic_DNA"/>
</dbReference>
<proteinExistence type="predicted"/>
<organism evidence="1 2">
    <name type="scientific">Cucurbita argyrosperma subsp. sororia</name>
    <dbReference type="NCBI Taxonomy" id="37648"/>
    <lineage>
        <taxon>Eukaryota</taxon>
        <taxon>Viridiplantae</taxon>
        <taxon>Streptophyta</taxon>
        <taxon>Embryophyta</taxon>
        <taxon>Tracheophyta</taxon>
        <taxon>Spermatophyta</taxon>
        <taxon>Magnoliopsida</taxon>
        <taxon>eudicotyledons</taxon>
        <taxon>Gunneridae</taxon>
        <taxon>Pentapetalae</taxon>
        <taxon>rosids</taxon>
        <taxon>fabids</taxon>
        <taxon>Cucurbitales</taxon>
        <taxon>Cucurbitaceae</taxon>
        <taxon>Cucurbiteae</taxon>
        <taxon>Cucurbita</taxon>
    </lineage>
</organism>
<evidence type="ECO:0000313" key="2">
    <source>
        <dbReference type="Proteomes" id="UP000685013"/>
    </source>
</evidence>
<feature type="non-terminal residue" evidence="1">
    <location>
        <position position="1"/>
    </location>
</feature>
<gene>
    <name evidence="1" type="ORF">SDJN03_06468</name>
</gene>
<protein>
    <submittedName>
        <fullName evidence="1">Uncharacterized protein</fullName>
    </submittedName>
</protein>
<dbReference type="AlphaFoldDB" id="A0AAV6NTA0"/>
<evidence type="ECO:0000313" key="1">
    <source>
        <dbReference type="EMBL" id="KAG6601235.1"/>
    </source>
</evidence>
<sequence>MWAWPPQYQNVKITPKPQQTTSFKETIRTVKIFPYSLRFGSFQSLSPSPSRATPLVSLLAGRSLYPFFHFKIVPFALVRVC</sequence>
<keyword evidence="2" id="KW-1185">Reference proteome</keyword>
<reference evidence="1 2" key="1">
    <citation type="journal article" date="2021" name="Hortic Res">
        <title>The domestication of Cucurbita argyrosperma as revealed by the genome of its wild relative.</title>
        <authorList>
            <person name="Barrera-Redondo J."/>
            <person name="Sanchez-de la Vega G."/>
            <person name="Aguirre-Liguori J.A."/>
            <person name="Castellanos-Morales G."/>
            <person name="Gutierrez-Guerrero Y.T."/>
            <person name="Aguirre-Dugua X."/>
            <person name="Aguirre-Planter E."/>
            <person name="Tenaillon M.I."/>
            <person name="Lira-Saade R."/>
            <person name="Eguiarte L.E."/>
        </authorList>
    </citation>
    <scope>NUCLEOTIDE SEQUENCE [LARGE SCALE GENOMIC DNA]</scope>
    <source>
        <strain evidence="1">JBR-2021</strain>
    </source>
</reference>
<accession>A0AAV6NTA0</accession>
<dbReference type="Proteomes" id="UP000685013">
    <property type="component" value="Chromosome 4"/>
</dbReference>